<feature type="compositionally biased region" description="Polar residues" evidence="3">
    <location>
        <begin position="865"/>
        <end position="882"/>
    </location>
</feature>
<dbReference type="OMA" id="LECWKQE"/>
<feature type="region of interest" description="Disordered" evidence="3">
    <location>
        <begin position="807"/>
        <end position="991"/>
    </location>
</feature>
<comment type="similarity">
    <text evidence="1">Belongs to the formin homology family. Cappuccino subfamily.</text>
</comment>
<feature type="compositionally biased region" description="Polar residues" evidence="3">
    <location>
        <begin position="1202"/>
        <end position="1215"/>
    </location>
</feature>
<dbReference type="SMART" id="SM00498">
    <property type="entry name" value="FH2"/>
    <property type="match status" value="1"/>
</dbReference>
<feature type="compositionally biased region" description="Polar residues" evidence="3">
    <location>
        <begin position="924"/>
        <end position="938"/>
    </location>
</feature>
<feature type="coiled-coil region" evidence="2">
    <location>
        <begin position="247"/>
        <end position="288"/>
    </location>
</feature>
<feature type="region of interest" description="Disordered" evidence="3">
    <location>
        <begin position="214"/>
        <end position="234"/>
    </location>
</feature>
<feature type="region of interest" description="Disordered" evidence="3">
    <location>
        <begin position="1432"/>
        <end position="1460"/>
    </location>
</feature>
<evidence type="ECO:0000313" key="6">
    <source>
        <dbReference type="Proteomes" id="UP000030746"/>
    </source>
</evidence>
<dbReference type="InterPro" id="IPR042201">
    <property type="entry name" value="FH2_Formin_sf"/>
</dbReference>
<feature type="domain" description="FH2" evidence="4">
    <location>
        <begin position="345"/>
        <end position="754"/>
    </location>
</feature>
<feature type="region of interest" description="Disordered" evidence="3">
    <location>
        <begin position="1238"/>
        <end position="1418"/>
    </location>
</feature>
<feature type="compositionally biased region" description="Polar residues" evidence="3">
    <location>
        <begin position="1238"/>
        <end position="1263"/>
    </location>
</feature>
<feature type="compositionally biased region" description="Polar residues" evidence="3">
    <location>
        <begin position="1492"/>
        <end position="1520"/>
    </location>
</feature>
<dbReference type="Gene3D" id="1.10.10.10">
    <property type="entry name" value="Winged helix-like DNA-binding domain superfamily/Winged helix DNA-binding domain"/>
    <property type="match status" value="1"/>
</dbReference>
<dbReference type="GO" id="GO:0051015">
    <property type="term" value="F:actin filament binding"/>
    <property type="evidence" value="ECO:0007669"/>
    <property type="project" value="TreeGrafter"/>
</dbReference>
<dbReference type="SUPFAM" id="SSF46785">
    <property type="entry name" value="Winged helix' DNA-binding domain"/>
    <property type="match status" value="1"/>
</dbReference>
<dbReference type="InterPro" id="IPR036388">
    <property type="entry name" value="WH-like_DNA-bd_sf"/>
</dbReference>
<feature type="region of interest" description="Disordered" evidence="3">
    <location>
        <begin position="1480"/>
        <end position="1520"/>
    </location>
</feature>
<dbReference type="GO" id="GO:0005737">
    <property type="term" value="C:cytoplasm"/>
    <property type="evidence" value="ECO:0007669"/>
    <property type="project" value="TreeGrafter"/>
</dbReference>
<gene>
    <name evidence="5" type="ORF">LOTGIDRAFT_237086</name>
</gene>
<dbReference type="CTD" id="20250341"/>
<name>V3ZDZ7_LOTGI</name>
<feature type="compositionally biased region" description="Basic and acidic residues" evidence="3">
    <location>
        <begin position="955"/>
        <end position="976"/>
    </location>
</feature>
<feature type="region of interest" description="Disordered" evidence="3">
    <location>
        <begin position="1183"/>
        <end position="1222"/>
    </location>
</feature>
<dbReference type="GO" id="GO:0045010">
    <property type="term" value="P:actin nucleation"/>
    <property type="evidence" value="ECO:0007669"/>
    <property type="project" value="InterPro"/>
</dbReference>
<dbReference type="InterPro" id="IPR015425">
    <property type="entry name" value="FH2_Formin"/>
</dbReference>
<dbReference type="PRINTS" id="PR00828">
    <property type="entry name" value="FORMIN"/>
</dbReference>
<evidence type="ECO:0000256" key="3">
    <source>
        <dbReference type="SAM" id="MobiDB-lite"/>
    </source>
</evidence>
<dbReference type="GO" id="GO:0008017">
    <property type="term" value="F:microtubule binding"/>
    <property type="evidence" value="ECO:0007669"/>
    <property type="project" value="InterPro"/>
</dbReference>
<dbReference type="GeneID" id="20250341"/>
<dbReference type="InterPro" id="IPR001265">
    <property type="entry name" value="Formin_Cappuccino_subfam"/>
</dbReference>
<proteinExistence type="inferred from homology"/>
<feature type="compositionally biased region" description="Basic and acidic residues" evidence="3">
    <location>
        <begin position="1372"/>
        <end position="1389"/>
    </location>
</feature>
<evidence type="ECO:0000313" key="5">
    <source>
        <dbReference type="EMBL" id="ESO82282.1"/>
    </source>
</evidence>
<feature type="compositionally biased region" description="Polar residues" evidence="3">
    <location>
        <begin position="1031"/>
        <end position="1040"/>
    </location>
</feature>
<protein>
    <recommendedName>
        <fullName evidence="4">FH2 domain-containing protein</fullName>
    </recommendedName>
</protein>
<evidence type="ECO:0000259" key="4">
    <source>
        <dbReference type="PROSITE" id="PS51444"/>
    </source>
</evidence>
<keyword evidence="6" id="KW-1185">Reference proteome</keyword>
<dbReference type="Pfam" id="PF02181">
    <property type="entry name" value="FH2"/>
    <property type="match status" value="1"/>
</dbReference>
<dbReference type="SUPFAM" id="SSF101447">
    <property type="entry name" value="Formin homology 2 domain (FH2 domain)"/>
    <property type="match status" value="1"/>
</dbReference>
<sequence length="1601" mass="184342">MEWRQPRPGRNRNVFKGSFLVSTLLDQHSNRFKSRAAAVKFAKKLFRESQVKSIFGANYFEDSPHLYMWNDDVITKYQRANTMTSHVSRGARESRYDQKVIEDAKNRILNRGEQINLVKPFHDSNPESDSDYYRPSEISRLHRNLDPRIYHSYSTESSLESQNIYRQVNKIYSKHKHLTSMSKSRNHAAIPEEKMDIPEVTQGEYMTGTVTGTMNSQASSAATENSDNGRRWGETAYSYSDNEKQLIEEMKRMKKEHQYILKTYEERINKLMAKMHELRSIAEMLENSSTKSSPYGILPNKANILSIIGSKLDEERKEAGLFGADGDDPPPLPPRPVRGNKIYPNKPIVHTGVIMKHLPWSRIIVNEEGENGPTSIWQSMMEPKIDVEELERLFCATTESLDDISLFDDIYVRRGRPKHQLVNIYEGDKAQRIVAEMRNLRCSLNDLIHSVTVLDSKDLNQESLAQLLDLLCSSRDMEKIVHHVKRKGAAQLDYPEYLISEISKVDHFKERLEFLRFREKLQINLFEIEQQLRELHTACDEICNSLALKNLLGTLLTVGNYLNGGSEKGQADGYNLDILNKLKDVTDKSRRGNLLEFVVKSYCKLYESDVETGCPTRFRLPEPSNMRHAAQVSFEDIHRALNSLRQELHIVKDRIEGVARTDNSNTTYQLKVLSENYFTCAVEVLAEEDRLLEDTKKYFKKTSTYFIHDRKTSPQDFFQIWATFLHDTKFYWKLSHRNLAKLRFEMEFSAKNQMSSTSHHSHHGKYRNEVKKHLSTLEQDRHLNRAQQLKHINNWIESVGKYTEEINSDIPHYNPRSSSTKHDPHSTHRPSSPKPLTSTPPNVHKPLALNHNSPTLAVPPYYGNGNHNYINQESPYDTLTRGNETDDVNKQTSSPPEVAPKKNSNQFSLKSWLKREQTKRNDDNNVNQKQNTPSSTGTLGKIRNSVVNKFSNSKRPLDAQHEVNKPEVDRRLKDSNKNNSSSNPGHQTIVTGNEINVNMVTGPNIYLERNKGDYQGLYFEVPITRDGGFGQNSNPSTLDSTKSRDNSPPKYDYNKEQPFGGQFTSPEKKSVSPHNDVNNNKKSRGIPPETPPKPARAKDRVNMGHSEQTVPHLASTDPQMVVAEAVPVYTAKSTPNYENQTKVDHRSQVLRGHAEPVHSSHKPQLSNSSEVYRNELARKSEMFLKGSSQKTLSPENYRMGSGSKSNSDFSRSPQQHFDGYPARCSASTQNILERQLNHLSPPTMSDPRNMTHRTTQNSSSVTNLIDRFEKSPVQMDSDKQPSMTSTPLTHRRNNQLSPEQDSYQTPHRGRHRDQESYSRSPPRSKSQDRSKPRSRESSQQRYHDRESSHRQQDHRGAQDHRGTQDQHQNQIRKQDSFRQQDEFKQHDYNHNPSEIRSSKTQTYPVPKPRRNQPQVTPNMNQYNQQQYNQNQRYPTSNYQQPSDTQQYHQHFTNKSPPSNHQQIVIHQIPTSHQTPLNHHTQFNHHTPPDLQTPASHKLPTNHQAKANHQTTSNHYSSQPPNQYQIYKATPVTYNKSDQDNTYGFSDHEDNYTDQLRKASKAKSSAVFDRYTNSTTSPQYGRQSGTMAVVKPTVMQPKPMDI</sequence>
<dbReference type="RefSeq" id="XP_009067079.1">
    <property type="nucleotide sequence ID" value="XM_009068831.1"/>
</dbReference>
<feature type="compositionally biased region" description="Basic and acidic residues" evidence="3">
    <location>
        <begin position="913"/>
        <end position="923"/>
    </location>
</feature>
<dbReference type="OrthoDB" id="427644at2759"/>
<feature type="compositionally biased region" description="Polar residues" evidence="3">
    <location>
        <begin position="1280"/>
        <end position="1305"/>
    </location>
</feature>
<feature type="compositionally biased region" description="Polar residues" evidence="3">
    <location>
        <begin position="945"/>
        <end position="954"/>
    </location>
</feature>
<dbReference type="GO" id="GO:0005884">
    <property type="term" value="C:actin filament"/>
    <property type="evidence" value="ECO:0007669"/>
    <property type="project" value="InterPro"/>
</dbReference>
<dbReference type="Gene3D" id="1.20.58.2220">
    <property type="entry name" value="Formin, FH2 domain"/>
    <property type="match status" value="1"/>
</dbReference>
<evidence type="ECO:0000256" key="1">
    <source>
        <dbReference type="ARBA" id="ARBA00005271"/>
    </source>
</evidence>
<dbReference type="PANTHER" id="PTHR45920">
    <property type="entry name" value="FORMIN HOMOLOGY 2 DOMAIN CONTAINING, ISOFORM I"/>
    <property type="match status" value="1"/>
</dbReference>
<dbReference type="EMBL" id="KB203969">
    <property type="protein sequence ID" value="ESO82282.1"/>
    <property type="molecule type" value="Genomic_DNA"/>
</dbReference>
<feature type="region of interest" description="Disordered" evidence="3">
    <location>
        <begin position="1024"/>
        <end position="1118"/>
    </location>
</feature>
<dbReference type="KEGG" id="lgi:LOTGIDRAFT_237086"/>
<feature type="compositionally biased region" description="Basic and acidic residues" evidence="3">
    <location>
        <begin position="1325"/>
        <end position="1364"/>
    </location>
</feature>
<dbReference type="InterPro" id="IPR036390">
    <property type="entry name" value="WH_DNA-bd_sf"/>
</dbReference>
<keyword evidence="2" id="KW-0175">Coiled coil</keyword>
<feature type="compositionally biased region" description="Polar residues" evidence="3">
    <location>
        <begin position="1390"/>
        <end position="1403"/>
    </location>
</feature>
<feature type="compositionally biased region" description="Polar residues" evidence="3">
    <location>
        <begin position="214"/>
        <end position="226"/>
    </location>
</feature>
<organism evidence="5 6">
    <name type="scientific">Lottia gigantea</name>
    <name type="common">Giant owl limpet</name>
    <dbReference type="NCBI Taxonomy" id="225164"/>
    <lineage>
        <taxon>Eukaryota</taxon>
        <taxon>Metazoa</taxon>
        <taxon>Spiralia</taxon>
        <taxon>Lophotrochozoa</taxon>
        <taxon>Mollusca</taxon>
        <taxon>Gastropoda</taxon>
        <taxon>Patellogastropoda</taxon>
        <taxon>Lottioidea</taxon>
        <taxon>Lottiidae</taxon>
        <taxon>Lottia</taxon>
    </lineage>
</organism>
<dbReference type="GO" id="GO:0030866">
    <property type="term" value="P:cortical actin cytoskeleton organization"/>
    <property type="evidence" value="ECO:0007669"/>
    <property type="project" value="TreeGrafter"/>
</dbReference>
<feature type="compositionally biased region" description="Basic and acidic residues" evidence="3">
    <location>
        <begin position="1041"/>
        <end position="1055"/>
    </location>
</feature>
<dbReference type="HOGENOM" id="CLU_244292_0_0_1"/>
<dbReference type="STRING" id="225164.V3ZDZ7"/>
<dbReference type="Proteomes" id="UP000030746">
    <property type="component" value="Unassembled WGS sequence"/>
</dbReference>
<accession>V3ZDZ7</accession>
<evidence type="ECO:0000256" key="2">
    <source>
        <dbReference type="SAM" id="Coils"/>
    </source>
</evidence>
<dbReference type="PROSITE" id="PS51444">
    <property type="entry name" value="FH2"/>
    <property type="match status" value="1"/>
</dbReference>
<dbReference type="PANTHER" id="PTHR45920:SF7">
    <property type="entry name" value="FORMIN-G"/>
    <property type="match status" value="1"/>
</dbReference>
<reference evidence="5 6" key="1">
    <citation type="journal article" date="2013" name="Nature">
        <title>Insights into bilaterian evolution from three spiralian genomes.</title>
        <authorList>
            <person name="Simakov O."/>
            <person name="Marletaz F."/>
            <person name="Cho S.J."/>
            <person name="Edsinger-Gonzales E."/>
            <person name="Havlak P."/>
            <person name="Hellsten U."/>
            <person name="Kuo D.H."/>
            <person name="Larsson T."/>
            <person name="Lv J."/>
            <person name="Arendt D."/>
            <person name="Savage R."/>
            <person name="Osoegawa K."/>
            <person name="de Jong P."/>
            <person name="Grimwood J."/>
            <person name="Chapman J.A."/>
            <person name="Shapiro H."/>
            <person name="Aerts A."/>
            <person name="Otillar R.P."/>
            <person name="Terry A.Y."/>
            <person name="Boore J.L."/>
            <person name="Grigoriev I.V."/>
            <person name="Lindberg D.R."/>
            <person name="Seaver E.C."/>
            <person name="Weisblat D.A."/>
            <person name="Putnam N.H."/>
            <person name="Rokhsar D.S."/>
        </authorList>
    </citation>
    <scope>NUCLEOTIDE SEQUENCE [LARGE SCALE GENOMIC DNA]</scope>
</reference>